<dbReference type="EC" id="2.7.8.7" evidence="8"/>
<organism evidence="10 11">
    <name type="scientific">Intestinibaculum porci</name>
    <dbReference type="NCBI Taxonomy" id="2487118"/>
    <lineage>
        <taxon>Bacteria</taxon>
        <taxon>Bacillati</taxon>
        <taxon>Bacillota</taxon>
        <taxon>Erysipelotrichia</taxon>
        <taxon>Erysipelotrichales</taxon>
        <taxon>Erysipelotrichaceae</taxon>
        <taxon>Intestinibaculum</taxon>
    </lineage>
</organism>
<dbReference type="RefSeq" id="WP_179951162.1">
    <property type="nucleotide sequence ID" value="NZ_AP019309.1"/>
</dbReference>
<dbReference type="KEGG" id="ebm:SG0102_15880"/>
<evidence type="ECO:0000259" key="9">
    <source>
        <dbReference type="Pfam" id="PF01648"/>
    </source>
</evidence>
<keyword evidence="5 8" id="KW-0460">Magnesium</keyword>
<dbReference type="GO" id="GO:0000287">
    <property type="term" value="F:magnesium ion binding"/>
    <property type="evidence" value="ECO:0007669"/>
    <property type="project" value="UniProtKB-UniRule"/>
</dbReference>
<name>A0A3G9JUS2_9FIRM</name>
<feature type="binding site" evidence="8">
    <location>
        <position position="8"/>
    </location>
    <ligand>
        <name>Mg(2+)</name>
        <dbReference type="ChEBI" id="CHEBI:18420"/>
    </ligand>
</feature>
<evidence type="ECO:0000256" key="8">
    <source>
        <dbReference type="HAMAP-Rule" id="MF_00101"/>
    </source>
</evidence>
<keyword evidence="7 8" id="KW-0275">Fatty acid biosynthesis</keyword>
<dbReference type="Proteomes" id="UP000268059">
    <property type="component" value="Chromosome"/>
</dbReference>
<dbReference type="GO" id="GO:0008897">
    <property type="term" value="F:holo-[acyl-carrier-protein] synthase activity"/>
    <property type="evidence" value="ECO:0007669"/>
    <property type="project" value="UniProtKB-UniRule"/>
</dbReference>
<dbReference type="EMBL" id="AP019309">
    <property type="protein sequence ID" value="BBH26654.1"/>
    <property type="molecule type" value="Genomic_DNA"/>
</dbReference>
<accession>A0A3G9JUS2</accession>
<proteinExistence type="inferred from homology"/>
<evidence type="ECO:0000256" key="5">
    <source>
        <dbReference type="ARBA" id="ARBA00022842"/>
    </source>
</evidence>
<comment type="similarity">
    <text evidence="8">Belongs to the P-Pant transferase superfamily. AcpS family.</text>
</comment>
<comment type="subcellular location">
    <subcellularLocation>
        <location evidence="8">Cytoplasm</location>
    </subcellularLocation>
</comment>
<keyword evidence="4 8" id="KW-0276">Fatty acid metabolism</keyword>
<dbReference type="Pfam" id="PF01648">
    <property type="entry name" value="ACPS"/>
    <property type="match status" value="1"/>
</dbReference>
<dbReference type="NCBIfam" id="TIGR00516">
    <property type="entry name" value="acpS"/>
    <property type="match status" value="1"/>
</dbReference>
<dbReference type="InterPro" id="IPR004568">
    <property type="entry name" value="Ppantetheine-prot_Trfase_dom"/>
</dbReference>
<protein>
    <recommendedName>
        <fullName evidence="8">Holo-[acyl-carrier-protein] synthase</fullName>
        <shortName evidence="8">Holo-ACP synthase</shortName>
        <ecNumber evidence="8">2.7.8.7</ecNumber>
    </recommendedName>
    <alternativeName>
        <fullName evidence="8">4'-phosphopantetheinyl transferase AcpS</fullName>
    </alternativeName>
</protein>
<keyword evidence="3 8" id="KW-0479">Metal-binding</keyword>
<dbReference type="HAMAP" id="MF_00101">
    <property type="entry name" value="AcpS"/>
    <property type="match status" value="1"/>
</dbReference>
<comment type="catalytic activity">
    <reaction evidence="8">
        <text>apo-[ACP] + CoA = holo-[ACP] + adenosine 3',5'-bisphosphate + H(+)</text>
        <dbReference type="Rhea" id="RHEA:12068"/>
        <dbReference type="Rhea" id="RHEA-COMP:9685"/>
        <dbReference type="Rhea" id="RHEA-COMP:9690"/>
        <dbReference type="ChEBI" id="CHEBI:15378"/>
        <dbReference type="ChEBI" id="CHEBI:29999"/>
        <dbReference type="ChEBI" id="CHEBI:57287"/>
        <dbReference type="ChEBI" id="CHEBI:58343"/>
        <dbReference type="ChEBI" id="CHEBI:64479"/>
        <dbReference type="EC" id="2.7.8.7"/>
    </reaction>
</comment>
<dbReference type="GO" id="GO:0006633">
    <property type="term" value="P:fatty acid biosynthetic process"/>
    <property type="evidence" value="ECO:0007669"/>
    <property type="project" value="UniProtKB-UniRule"/>
</dbReference>
<dbReference type="Gene3D" id="3.90.470.20">
    <property type="entry name" value="4'-phosphopantetheinyl transferase domain"/>
    <property type="match status" value="1"/>
</dbReference>
<dbReference type="GO" id="GO:0005737">
    <property type="term" value="C:cytoplasm"/>
    <property type="evidence" value="ECO:0007669"/>
    <property type="project" value="UniProtKB-SubCell"/>
</dbReference>
<evidence type="ECO:0000256" key="1">
    <source>
        <dbReference type="ARBA" id="ARBA00022516"/>
    </source>
</evidence>
<dbReference type="InterPro" id="IPR008278">
    <property type="entry name" value="4-PPantetheinyl_Trfase_dom"/>
</dbReference>
<dbReference type="SUPFAM" id="SSF56214">
    <property type="entry name" value="4'-phosphopantetheinyl transferase"/>
    <property type="match status" value="1"/>
</dbReference>
<evidence type="ECO:0000313" key="11">
    <source>
        <dbReference type="Proteomes" id="UP000268059"/>
    </source>
</evidence>
<feature type="domain" description="4'-phosphopantetheinyl transferase" evidence="9">
    <location>
        <begin position="4"/>
        <end position="106"/>
    </location>
</feature>
<dbReference type="NCBIfam" id="TIGR00556">
    <property type="entry name" value="pantethn_trn"/>
    <property type="match status" value="1"/>
</dbReference>
<evidence type="ECO:0000256" key="7">
    <source>
        <dbReference type="ARBA" id="ARBA00023160"/>
    </source>
</evidence>
<keyword evidence="1 8" id="KW-0444">Lipid biosynthesis</keyword>
<keyword evidence="6 8" id="KW-0443">Lipid metabolism</keyword>
<evidence type="ECO:0000256" key="6">
    <source>
        <dbReference type="ARBA" id="ARBA00023098"/>
    </source>
</evidence>
<evidence type="ECO:0000256" key="3">
    <source>
        <dbReference type="ARBA" id="ARBA00022723"/>
    </source>
</evidence>
<dbReference type="InParanoid" id="A0A3G9JUS2"/>
<comment type="cofactor">
    <cofactor evidence="8">
        <name>Mg(2+)</name>
        <dbReference type="ChEBI" id="CHEBI:18420"/>
    </cofactor>
</comment>
<feature type="binding site" evidence="8">
    <location>
        <position position="56"/>
    </location>
    <ligand>
        <name>Mg(2+)</name>
        <dbReference type="ChEBI" id="CHEBI:18420"/>
    </ligand>
</feature>
<dbReference type="FunCoup" id="A0A3G9JUS2">
    <property type="interactions" value="112"/>
</dbReference>
<evidence type="ECO:0000256" key="4">
    <source>
        <dbReference type="ARBA" id="ARBA00022832"/>
    </source>
</evidence>
<keyword evidence="11" id="KW-1185">Reference proteome</keyword>
<evidence type="ECO:0000313" key="10">
    <source>
        <dbReference type="EMBL" id="BBH26654.1"/>
    </source>
</evidence>
<keyword evidence="2 8" id="KW-0808">Transferase</keyword>
<dbReference type="AlphaFoldDB" id="A0A3G9JUS2"/>
<dbReference type="InterPro" id="IPR002582">
    <property type="entry name" value="ACPS"/>
</dbReference>
<sequence length="110" mass="12527">MIKGIGTDILDLRRLDLDNETLIKHILSPQEYACFQKLSSDKRRREYLGGRFAGKEAYLKALHTGIGGKPFHDIEILNHEDGAPYLNDEKAQISISHEKDYVVAFVVIEE</sequence>
<comment type="function">
    <text evidence="8">Transfers the 4'-phosphopantetheine moiety from coenzyme A to a Ser of acyl-carrier-protein.</text>
</comment>
<gene>
    <name evidence="8 10" type="primary">acpS</name>
    <name evidence="10" type="ORF">SG0102_15880</name>
</gene>
<dbReference type="InterPro" id="IPR037143">
    <property type="entry name" value="4-PPantetheinyl_Trfase_dom_sf"/>
</dbReference>
<evidence type="ECO:0000256" key="2">
    <source>
        <dbReference type="ARBA" id="ARBA00022679"/>
    </source>
</evidence>
<keyword evidence="8" id="KW-0963">Cytoplasm</keyword>
<reference evidence="10 11" key="1">
    <citation type="submission" date="2018-11" db="EMBL/GenBank/DDBJ databases">
        <title>Novel Erysipelotrichaceae bacterium isolated from small intestine of a swine.</title>
        <authorList>
            <person name="Kim J.S."/>
            <person name="Choe H."/>
            <person name="Lee Y.R."/>
            <person name="Kim K.M."/>
            <person name="Park D.S."/>
        </authorList>
    </citation>
    <scope>NUCLEOTIDE SEQUENCE [LARGE SCALE GENOMIC DNA]</scope>
    <source>
        <strain evidence="10 11">SG0102</strain>
    </source>
</reference>